<feature type="chain" id="PRO_5038451357" evidence="1">
    <location>
        <begin position="35"/>
        <end position="209"/>
    </location>
</feature>
<evidence type="ECO:0000256" key="1">
    <source>
        <dbReference type="SAM" id="SignalP"/>
    </source>
</evidence>
<dbReference type="OrthoDB" id="4420872at2"/>
<keyword evidence="3" id="KW-1185">Reference proteome</keyword>
<reference evidence="2 3" key="1">
    <citation type="submission" date="2018-09" db="EMBL/GenBank/DDBJ databases">
        <title>Optimization and identification of Corynebacterium falsenii FN1-14 from fish paste.</title>
        <authorList>
            <person name="Daroonpunt R."/>
            <person name="Tanasupawat S."/>
        </authorList>
    </citation>
    <scope>NUCLEOTIDE SEQUENCE [LARGE SCALE GENOMIC DNA]</scope>
    <source>
        <strain evidence="2 3">FN1-14</strain>
    </source>
</reference>
<gene>
    <name evidence="2" type="ORF">D3M95_10190</name>
</gene>
<dbReference type="STRING" id="1451189.CFAL_01890"/>
<dbReference type="AlphaFoldDB" id="A0A418Q514"/>
<dbReference type="PROSITE" id="PS51257">
    <property type="entry name" value="PROKAR_LIPOPROTEIN"/>
    <property type="match status" value="1"/>
</dbReference>
<dbReference type="EMBL" id="QXJK01000014">
    <property type="protein sequence ID" value="RIX33590.1"/>
    <property type="molecule type" value="Genomic_DNA"/>
</dbReference>
<evidence type="ECO:0000313" key="3">
    <source>
        <dbReference type="Proteomes" id="UP000285278"/>
    </source>
</evidence>
<name>A0A418Q514_9CORY</name>
<keyword evidence="1" id="KW-0732">Signal</keyword>
<comment type="caution">
    <text evidence="2">The sequence shown here is derived from an EMBL/GenBank/DDBJ whole genome shotgun (WGS) entry which is preliminary data.</text>
</comment>
<feature type="signal peptide" evidence="1">
    <location>
        <begin position="1"/>
        <end position="34"/>
    </location>
</feature>
<dbReference type="RefSeq" id="WP_119665253.1">
    <property type="nucleotide sequence ID" value="NZ_QXJK01000014.1"/>
</dbReference>
<protein>
    <submittedName>
        <fullName evidence="2">Uncharacterized protein</fullName>
    </submittedName>
</protein>
<evidence type="ECO:0000313" key="2">
    <source>
        <dbReference type="EMBL" id="RIX33590.1"/>
    </source>
</evidence>
<proteinExistence type="predicted"/>
<dbReference type="Proteomes" id="UP000285278">
    <property type="component" value="Unassembled WGS sequence"/>
</dbReference>
<sequence>MEDHIVKSQKSFAVRGTLALVAAGSALTFTACSAGQITQTGSQVAAVNGVSGSQGFATVSDAAVVVGPDDGLEMKFTAGNLADNKAPIRLESVEVEGKQVSGIPVQEIKPGCNIVADKNGNVKDIENAARESTCNIYASTDIPGLKDVYLGGHKKVTFTFSNGTIELNAPVVAFTPPAGKLYRLDDGQFVDQKDYHTGADENAGHGGSH</sequence>
<organism evidence="2 3">
    <name type="scientific">Corynebacterium falsenii</name>
    <dbReference type="NCBI Taxonomy" id="108486"/>
    <lineage>
        <taxon>Bacteria</taxon>
        <taxon>Bacillati</taxon>
        <taxon>Actinomycetota</taxon>
        <taxon>Actinomycetes</taxon>
        <taxon>Mycobacteriales</taxon>
        <taxon>Corynebacteriaceae</taxon>
        <taxon>Corynebacterium</taxon>
    </lineage>
</organism>
<accession>A0A418Q514</accession>